<sequence length="229" mass="25972">MGSRCARPYLQTQKIKKSAETMSAREMTRKQTKAKRGGNALVVRGLGGDRIWKCSYLQSVRYIVNQKDIQTLLSLENTDDSGLTPTCNDIANDLGLSSSTTSISGLRPRSRFTPVFSSDNAIDVFYKLVTDDLYKLEKQYILGRKTWSNNLSPQERMALRSLDDIKDIVIKEADKGGNIVIMNRSDYVREIDRQLQDQRAYCKLSTNPIEKITKDIETTLDGQRSSNQF</sequence>
<dbReference type="EMBL" id="JANPWB010000003">
    <property type="protein sequence ID" value="KAJ1201429.1"/>
    <property type="molecule type" value="Genomic_DNA"/>
</dbReference>
<proteinExistence type="predicted"/>
<organism evidence="2 3">
    <name type="scientific">Pleurodeles waltl</name>
    <name type="common">Iberian ribbed newt</name>
    <dbReference type="NCBI Taxonomy" id="8319"/>
    <lineage>
        <taxon>Eukaryota</taxon>
        <taxon>Metazoa</taxon>
        <taxon>Chordata</taxon>
        <taxon>Craniata</taxon>
        <taxon>Vertebrata</taxon>
        <taxon>Euteleostomi</taxon>
        <taxon>Amphibia</taxon>
        <taxon>Batrachia</taxon>
        <taxon>Caudata</taxon>
        <taxon>Salamandroidea</taxon>
        <taxon>Salamandridae</taxon>
        <taxon>Pleurodelinae</taxon>
        <taxon>Pleurodeles</taxon>
    </lineage>
</organism>
<gene>
    <name evidence="2" type="ORF">NDU88_005238</name>
</gene>
<dbReference type="AlphaFoldDB" id="A0AAV7VMZ3"/>
<reference evidence="2" key="1">
    <citation type="journal article" date="2022" name="bioRxiv">
        <title>Sequencing and chromosome-scale assembly of the giantPleurodeles waltlgenome.</title>
        <authorList>
            <person name="Brown T."/>
            <person name="Elewa A."/>
            <person name="Iarovenko S."/>
            <person name="Subramanian E."/>
            <person name="Araus A.J."/>
            <person name="Petzold A."/>
            <person name="Susuki M."/>
            <person name="Suzuki K.-i.T."/>
            <person name="Hayashi T."/>
            <person name="Toyoda A."/>
            <person name="Oliveira C."/>
            <person name="Osipova E."/>
            <person name="Leigh N.D."/>
            <person name="Simon A."/>
            <person name="Yun M.H."/>
        </authorList>
    </citation>
    <scope>NUCLEOTIDE SEQUENCE</scope>
    <source>
        <strain evidence="2">20211129_DDA</strain>
        <tissue evidence="2">Liver</tissue>
    </source>
</reference>
<evidence type="ECO:0000256" key="1">
    <source>
        <dbReference type="SAM" id="MobiDB-lite"/>
    </source>
</evidence>
<accession>A0AAV7VMZ3</accession>
<feature type="region of interest" description="Disordered" evidence="1">
    <location>
        <begin position="16"/>
        <end position="35"/>
    </location>
</feature>
<protein>
    <submittedName>
        <fullName evidence="2">Uncharacterized protein</fullName>
    </submittedName>
</protein>
<keyword evidence="3" id="KW-1185">Reference proteome</keyword>
<comment type="caution">
    <text evidence="2">The sequence shown here is derived from an EMBL/GenBank/DDBJ whole genome shotgun (WGS) entry which is preliminary data.</text>
</comment>
<evidence type="ECO:0000313" key="3">
    <source>
        <dbReference type="Proteomes" id="UP001066276"/>
    </source>
</evidence>
<dbReference type="Proteomes" id="UP001066276">
    <property type="component" value="Chromosome 2_1"/>
</dbReference>
<name>A0AAV7VMZ3_PLEWA</name>
<evidence type="ECO:0000313" key="2">
    <source>
        <dbReference type="EMBL" id="KAJ1201429.1"/>
    </source>
</evidence>